<comment type="caution">
    <text evidence="2">The sequence shown here is derived from an EMBL/GenBank/DDBJ whole genome shotgun (WGS) entry which is preliminary data.</text>
</comment>
<dbReference type="AlphaFoldDB" id="A0A5D4U3T3"/>
<feature type="transmembrane region" description="Helical" evidence="1">
    <location>
        <begin position="6"/>
        <end position="30"/>
    </location>
</feature>
<evidence type="ECO:0000256" key="1">
    <source>
        <dbReference type="SAM" id="Phobius"/>
    </source>
</evidence>
<accession>A0A5D4U3T3</accession>
<keyword evidence="1" id="KW-0812">Transmembrane</keyword>
<dbReference type="EMBL" id="VTEZ01000001">
    <property type="protein sequence ID" value="TYS88485.1"/>
    <property type="molecule type" value="Genomic_DNA"/>
</dbReference>
<dbReference type="RefSeq" id="WP_148967785.1">
    <property type="nucleotide sequence ID" value="NZ_CANLNA010000001.1"/>
</dbReference>
<sequence length="67" mass="7324">MSKSFWLPLIAAIGTMVLLYVIGFIGNIEFLVFKISLSNTEIALLPIAIGIVVAMVSDRIVKSRSLE</sequence>
<feature type="transmembrane region" description="Helical" evidence="1">
    <location>
        <begin position="42"/>
        <end position="61"/>
    </location>
</feature>
<keyword evidence="1" id="KW-1133">Transmembrane helix</keyword>
<protein>
    <submittedName>
        <fullName evidence="2">ATPase</fullName>
    </submittedName>
</protein>
<keyword evidence="1" id="KW-0472">Membrane</keyword>
<name>A0A5D4U3T3_9BACI</name>
<evidence type="ECO:0000313" key="2">
    <source>
        <dbReference type="EMBL" id="TYS88485.1"/>
    </source>
</evidence>
<organism evidence="2 3">
    <name type="scientific">Rossellomorea aquimaris</name>
    <dbReference type="NCBI Taxonomy" id="189382"/>
    <lineage>
        <taxon>Bacteria</taxon>
        <taxon>Bacillati</taxon>
        <taxon>Bacillota</taxon>
        <taxon>Bacilli</taxon>
        <taxon>Bacillales</taxon>
        <taxon>Bacillaceae</taxon>
        <taxon>Rossellomorea</taxon>
    </lineage>
</organism>
<proteinExistence type="predicted"/>
<reference evidence="2 3" key="1">
    <citation type="submission" date="2019-08" db="EMBL/GenBank/DDBJ databases">
        <title>Bacillus genomes from the desert of Cuatro Cienegas, Coahuila.</title>
        <authorList>
            <person name="Olmedo-Alvarez G."/>
        </authorList>
    </citation>
    <scope>NUCLEOTIDE SEQUENCE [LARGE SCALE GENOMIC DNA]</scope>
    <source>
        <strain evidence="2 3">CH87b_3T</strain>
    </source>
</reference>
<dbReference type="Proteomes" id="UP000324269">
    <property type="component" value="Unassembled WGS sequence"/>
</dbReference>
<dbReference type="OrthoDB" id="2888120at2"/>
<gene>
    <name evidence="2" type="ORF">FZC85_03405</name>
</gene>
<evidence type="ECO:0000313" key="3">
    <source>
        <dbReference type="Proteomes" id="UP000324269"/>
    </source>
</evidence>